<feature type="signal peptide" evidence="10">
    <location>
        <begin position="1"/>
        <end position="24"/>
    </location>
</feature>
<feature type="region of interest" description="Disordered" evidence="9">
    <location>
        <begin position="304"/>
        <end position="327"/>
    </location>
</feature>
<dbReference type="Gene3D" id="3.10.50.40">
    <property type="match status" value="1"/>
</dbReference>
<sequence>MAGFLPILGALCALLLLAAGPVRAQQNDDGLPLPLPGVADNQGGPAATASQADIARLGDALEQMKVQNPVVARVNGHEIRWAAVMASADGLPERYRDQLESVFPALLDRLVDVRLLAEAARAQGLAEDAEVRERLVGLEDRVLSTVFLERYLAEQVTTAAVRERYDALVALRRANREVRARHIIVETEEEAEAIIAELDGGAVFPTLARERSIGPSAERGGDLGYFFARRMAPAFAEALHKLEPGSYSAEPVETEFGWHVILLVERRADDVPSFLDMQTQLREELTRESMSRMVGNLRQRASLEMFPEDTAGSEGAAPGTDAGADGQ</sequence>
<evidence type="ECO:0000256" key="2">
    <source>
        <dbReference type="ARBA" id="ARBA00007656"/>
    </source>
</evidence>
<keyword evidence="5 8" id="KW-0697">Rotamase</keyword>
<accession>A0A967F2F7</accession>
<feature type="compositionally biased region" description="Low complexity" evidence="9">
    <location>
        <begin position="315"/>
        <end position="327"/>
    </location>
</feature>
<dbReference type="InterPro" id="IPR050245">
    <property type="entry name" value="PrsA_foldase"/>
</dbReference>
<dbReference type="InterPro" id="IPR000297">
    <property type="entry name" value="PPIase_PpiC"/>
</dbReference>
<evidence type="ECO:0000256" key="10">
    <source>
        <dbReference type="SAM" id="SignalP"/>
    </source>
</evidence>
<dbReference type="SUPFAM" id="SSF54534">
    <property type="entry name" value="FKBP-like"/>
    <property type="match status" value="1"/>
</dbReference>
<dbReference type="GO" id="GO:0003755">
    <property type="term" value="F:peptidyl-prolyl cis-trans isomerase activity"/>
    <property type="evidence" value="ECO:0007669"/>
    <property type="project" value="UniProtKB-KW"/>
</dbReference>
<dbReference type="AlphaFoldDB" id="A0A967F2F7"/>
<comment type="similarity">
    <text evidence="2">Belongs to the PpiC/parvulin rotamase family.</text>
</comment>
<evidence type="ECO:0000256" key="8">
    <source>
        <dbReference type="PROSITE-ProRule" id="PRU00278"/>
    </source>
</evidence>
<dbReference type="PANTHER" id="PTHR47245:SF2">
    <property type="entry name" value="PEPTIDYL-PROLYL CIS-TRANS ISOMERASE HP_0175-RELATED"/>
    <property type="match status" value="1"/>
</dbReference>
<dbReference type="PROSITE" id="PS50198">
    <property type="entry name" value="PPIC_PPIASE_2"/>
    <property type="match status" value="1"/>
</dbReference>
<organism evidence="12 13">
    <name type="scientific">Pelagibius litoralis</name>
    <dbReference type="NCBI Taxonomy" id="374515"/>
    <lineage>
        <taxon>Bacteria</taxon>
        <taxon>Pseudomonadati</taxon>
        <taxon>Pseudomonadota</taxon>
        <taxon>Alphaproteobacteria</taxon>
        <taxon>Rhodospirillales</taxon>
        <taxon>Rhodovibrionaceae</taxon>
        <taxon>Pelagibius</taxon>
    </lineage>
</organism>
<evidence type="ECO:0000259" key="11">
    <source>
        <dbReference type="PROSITE" id="PS50198"/>
    </source>
</evidence>
<dbReference type="EMBL" id="JAAQPH010000027">
    <property type="protein sequence ID" value="NIA71855.1"/>
    <property type="molecule type" value="Genomic_DNA"/>
</dbReference>
<evidence type="ECO:0000256" key="7">
    <source>
        <dbReference type="ARBA" id="ARBA00031484"/>
    </source>
</evidence>
<gene>
    <name evidence="12" type="ORF">HBA54_24975</name>
</gene>
<evidence type="ECO:0000256" key="1">
    <source>
        <dbReference type="ARBA" id="ARBA00000971"/>
    </source>
</evidence>
<dbReference type="Pfam" id="PF00639">
    <property type="entry name" value="Rotamase"/>
    <property type="match status" value="1"/>
</dbReference>
<name>A0A967F2F7_9PROT</name>
<evidence type="ECO:0000256" key="4">
    <source>
        <dbReference type="ARBA" id="ARBA00018370"/>
    </source>
</evidence>
<feature type="chain" id="PRO_5037075324" description="Parvulin-like PPIase" evidence="10">
    <location>
        <begin position="25"/>
        <end position="327"/>
    </location>
</feature>
<keyword evidence="10" id="KW-0732">Signal</keyword>
<comment type="catalytic activity">
    <reaction evidence="1">
        <text>[protein]-peptidylproline (omega=180) = [protein]-peptidylproline (omega=0)</text>
        <dbReference type="Rhea" id="RHEA:16237"/>
        <dbReference type="Rhea" id="RHEA-COMP:10747"/>
        <dbReference type="Rhea" id="RHEA-COMP:10748"/>
        <dbReference type="ChEBI" id="CHEBI:83833"/>
        <dbReference type="ChEBI" id="CHEBI:83834"/>
        <dbReference type="EC" id="5.2.1.8"/>
    </reaction>
</comment>
<proteinExistence type="inferred from homology"/>
<evidence type="ECO:0000256" key="3">
    <source>
        <dbReference type="ARBA" id="ARBA00013194"/>
    </source>
</evidence>
<evidence type="ECO:0000256" key="5">
    <source>
        <dbReference type="ARBA" id="ARBA00023110"/>
    </source>
</evidence>
<feature type="domain" description="PpiC" evidence="11">
    <location>
        <begin position="175"/>
        <end position="265"/>
    </location>
</feature>
<evidence type="ECO:0000256" key="6">
    <source>
        <dbReference type="ARBA" id="ARBA00030642"/>
    </source>
</evidence>
<evidence type="ECO:0000313" key="12">
    <source>
        <dbReference type="EMBL" id="NIA71855.1"/>
    </source>
</evidence>
<reference evidence="12" key="1">
    <citation type="submission" date="2020-03" db="EMBL/GenBank/DDBJ databases">
        <title>Genome of Pelagibius litoralis DSM 21314T.</title>
        <authorList>
            <person name="Wang G."/>
        </authorList>
    </citation>
    <scope>NUCLEOTIDE SEQUENCE</scope>
    <source>
        <strain evidence="12">DSM 21314</strain>
    </source>
</reference>
<evidence type="ECO:0000313" key="13">
    <source>
        <dbReference type="Proteomes" id="UP000761264"/>
    </source>
</evidence>
<keyword evidence="8 12" id="KW-0413">Isomerase</keyword>
<comment type="caution">
    <text evidence="12">The sequence shown here is derived from an EMBL/GenBank/DDBJ whole genome shotgun (WGS) entry which is preliminary data.</text>
</comment>
<evidence type="ECO:0000256" key="9">
    <source>
        <dbReference type="SAM" id="MobiDB-lite"/>
    </source>
</evidence>
<dbReference type="PANTHER" id="PTHR47245">
    <property type="entry name" value="PEPTIDYLPROLYL ISOMERASE"/>
    <property type="match status" value="1"/>
</dbReference>
<keyword evidence="13" id="KW-1185">Reference proteome</keyword>
<dbReference type="Proteomes" id="UP000761264">
    <property type="component" value="Unassembled WGS sequence"/>
</dbReference>
<dbReference type="InterPro" id="IPR046357">
    <property type="entry name" value="PPIase_dom_sf"/>
</dbReference>
<dbReference type="InterPro" id="IPR027304">
    <property type="entry name" value="Trigger_fact/SurA_dom_sf"/>
</dbReference>
<dbReference type="SUPFAM" id="SSF109998">
    <property type="entry name" value="Triger factor/SurA peptide-binding domain-like"/>
    <property type="match status" value="1"/>
</dbReference>
<dbReference type="RefSeq" id="WP_167230160.1">
    <property type="nucleotide sequence ID" value="NZ_JAAQPH010000027.1"/>
</dbReference>
<dbReference type="EC" id="5.2.1.8" evidence="3"/>
<protein>
    <recommendedName>
        <fullName evidence="4">Parvulin-like PPIase</fullName>
        <ecNumber evidence="3">5.2.1.8</ecNumber>
    </recommendedName>
    <alternativeName>
        <fullName evidence="6">Peptidyl-prolyl cis-trans isomerase plp</fullName>
    </alternativeName>
    <alternativeName>
        <fullName evidence="7">Rotamase plp</fullName>
    </alternativeName>
</protein>